<proteinExistence type="predicted"/>
<gene>
    <name evidence="1" type="primary">pol_1282</name>
    <name evidence="1" type="ORF">NPIL_127111</name>
</gene>
<dbReference type="OrthoDB" id="10606026at2759"/>
<name>A0A8X6TCE7_NEPPI</name>
<keyword evidence="2" id="KW-1185">Reference proteome</keyword>
<evidence type="ECO:0000313" key="1">
    <source>
        <dbReference type="EMBL" id="GFS92889.1"/>
    </source>
</evidence>
<dbReference type="EMBL" id="BMAW01053771">
    <property type="protein sequence ID" value="GFS92889.1"/>
    <property type="molecule type" value="Genomic_DNA"/>
</dbReference>
<evidence type="ECO:0000313" key="2">
    <source>
        <dbReference type="Proteomes" id="UP000887013"/>
    </source>
</evidence>
<comment type="caution">
    <text evidence="1">The sequence shown here is derived from an EMBL/GenBank/DDBJ whole genome shotgun (WGS) entry which is preliminary data.</text>
</comment>
<organism evidence="1 2">
    <name type="scientific">Nephila pilipes</name>
    <name type="common">Giant wood spider</name>
    <name type="synonym">Nephila maculata</name>
    <dbReference type="NCBI Taxonomy" id="299642"/>
    <lineage>
        <taxon>Eukaryota</taxon>
        <taxon>Metazoa</taxon>
        <taxon>Ecdysozoa</taxon>
        <taxon>Arthropoda</taxon>
        <taxon>Chelicerata</taxon>
        <taxon>Arachnida</taxon>
        <taxon>Araneae</taxon>
        <taxon>Araneomorphae</taxon>
        <taxon>Entelegynae</taxon>
        <taxon>Araneoidea</taxon>
        <taxon>Nephilidae</taxon>
        <taxon>Nephila</taxon>
    </lineage>
</organism>
<dbReference type="Proteomes" id="UP000887013">
    <property type="component" value="Unassembled WGS sequence"/>
</dbReference>
<reference evidence="1" key="1">
    <citation type="submission" date="2020-08" db="EMBL/GenBank/DDBJ databases">
        <title>Multicomponent nature underlies the extraordinary mechanical properties of spider dragline silk.</title>
        <authorList>
            <person name="Kono N."/>
            <person name="Nakamura H."/>
            <person name="Mori M."/>
            <person name="Yoshida Y."/>
            <person name="Ohtoshi R."/>
            <person name="Malay A.D."/>
            <person name="Moran D.A.P."/>
            <person name="Tomita M."/>
            <person name="Numata K."/>
            <person name="Arakawa K."/>
        </authorList>
    </citation>
    <scope>NUCLEOTIDE SEQUENCE</scope>
</reference>
<sequence>MELELEKLRIEQLGKAYLDSSVSKDPEKRGISCHKLATTNVVELLSTWMRISHQKIRGFIDYVAQMSVIHEEISCLVEYEGDGHIEIVSAFREKEMAPLRIFEMSTGSGAHWCVTVSFAVSKKLANDLHLSTTAFES</sequence>
<protein>
    <submittedName>
        <fullName evidence="1">Retrovirus-related Pol polyprotein from transposon 297</fullName>
    </submittedName>
</protein>
<dbReference type="AlphaFoldDB" id="A0A8X6TCE7"/>
<accession>A0A8X6TCE7</accession>